<keyword evidence="1" id="KW-0472">Membrane</keyword>
<evidence type="ECO:0008006" key="4">
    <source>
        <dbReference type="Google" id="ProtNLM"/>
    </source>
</evidence>
<evidence type="ECO:0000313" key="3">
    <source>
        <dbReference type="Proteomes" id="UP000177614"/>
    </source>
</evidence>
<dbReference type="PANTHER" id="PTHR35792:SF2">
    <property type="entry name" value="GENERAL STRESS PROTEIN"/>
    <property type="match status" value="1"/>
</dbReference>
<dbReference type="InterPro" id="IPR052928">
    <property type="entry name" value="Desiccation-related_membrane"/>
</dbReference>
<dbReference type="InterPro" id="IPR024623">
    <property type="entry name" value="YtxH"/>
</dbReference>
<proteinExistence type="predicted"/>
<comment type="caution">
    <text evidence="2">The sequence shown here is derived from an EMBL/GenBank/DDBJ whole genome shotgun (WGS) entry which is preliminary data.</text>
</comment>
<keyword evidence="1" id="KW-0812">Transmembrane</keyword>
<evidence type="ECO:0000313" key="2">
    <source>
        <dbReference type="EMBL" id="OGC81872.1"/>
    </source>
</evidence>
<keyword evidence="1" id="KW-1133">Transmembrane helix</keyword>
<name>A0A1F4XJI5_9BACT</name>
<protein>
    <recommendedName>
        <fullName evidence="4">Gas vesicle protein</fullName>
    </recommendedName>
</protein>
<gene>
    <name evidence="2" type="ORF">A2V81_04760</name>
</gene>
<sequence length="143" mass="16314">MSEEKNQPEHKSHFALTFAVAAAVGAALGLMYAPKPGKELRKDLSKQATALAKKFKKTRAQVQEIVYDTFGKVTDELEKDYIEVRAHVLAAMEQMDKTTKLTQKKYNEIVKKAVKLYAKGRKWTEAAIQKLTKNLEKDWEELE</sequence>
<accession>A0A1F4XJI5</accession>
<dbReference type="Pfam" id="PF12732">
    <property type="entry name" value="YtxH"/>
    <property type="match status" value="1"/>
</dbReference>
<dbReference type="PANTHER" id="PTHR35792">
    <property type="entry name" value="GENERAL STRESS PROTEIN"/>
    <property type="match status" value="1"/>
</dbReference>
<evidence type="ECO:0000256" key="1">
    <source>
        <dbReference type="SAM" id="Phobius"/>
    </source>
</evidence>
<dbReference type="AlphaFoldDB" id="A0A1F4XJI5"/>
<reference evidence="2 3" key="1">
    <citation type="journal article" date="2016" name="Nat. Commun.">
        <title>Thousands of microbial genomes shed light on interconnected biogeochemical processes in an aquifer system.</title>
        <authorList>
            <person name="Anantharaman K."/>
            <person name="Brown C.T."/>
            <person name="Hug L.A."/>
            <person name="Sharon I."/>
            <person name="Castelle C.J."/>
            <person name="Probst A.J."/>
            <person name="Thomas B.C."/>
            <person name="Singh A."/>
            <person name="Wilkins M.J."/>
            <person name="Karaoz U."/>
            <person name="Brodie E.L."/>
            <person name="Williams K.H."/>
            <person name="Hubbard S.S."/>
            <person name="Banfield J.F."/>
        </authorList>
    </citation>
    <scope>NUCLEOTIDE SEQUENCE [LARGE SCALE GENOMIC DNA]</scope>
</reference>
<dbReference type="Proteomes" id="UP000177614">
    <property type="component" value="Unassembled WGS sequence"/>
</dbReference>
<organism evidence="2 3">
    <name type="scientific">Candidatus Abawacabacteria bacterium RBG_16_42_10</name>
    <dbReference type="NCBI Taxonomy" id="1817814"/>
    <lineage>
        <taxon>Bacteria</taxon>
        <taxon>Candidatus Abawacaibacteriota</taxon>
    </lineage>
</organism>
<feature type="transmembrane region" description="Helical" evidence="1">
    <location>
        <begin position="12"/>
        <end position="33"/>
    </location>
</feature>
<dbReference type="EMBL" id="MEWR01000016">
    <property type="protein sequence ID" value="OGC81872.1"/>
    <property type="molecule type" value="Genomic_DNA"/>
</dbReference>